<dbReference type="PROSITE" id="PS50887">
    <property type="entry name" value="GGDEF"/>
    <property type="match status" value="1"/>
</dbReference>
<evidence type="ECO:0000256" key="3">
    <source>
        <dbReference type="SAM" id="Phobius"/>
    </source>
</evidence>
<keyword evidence="6" id="KW-1185">Reference proteome</keyword>
<feature type="transmembrane region" description="Helical" evidence="3">
    <location>
        <begin position="199"/>
        <end position="222"/>
    </location>
</feature>
<dbReference type="PANTHER" id="PTHR45138:SF9">
    <property type="entry name" value="DIGUANYLATE CYCLASE DGCM-RELATED"/>
    <property type="match status" value="1"/>
</dbReference>
<feature type="domain" description="GGDEF" evidence="4">
    <location>
        <begin position="325"/>
        <end position="454"/>
    </location>
</feature>
<dbReference type="PANTHER" id="PTHR45138">
    <property type="entry name" value="REGULATORY COMPONENTS OF SENSORY TRANSDUCTION SYSTEM"/>
    <property type="match status" value="1"/>
</dbReference>
<dbReference type="FunFam" id="3.30.70.270:FF:000001">
    <property type="entry name" value="Diguanylate cyclase domain protein"/>
    <property type="match status" value="1"/>
</dbReference>
<proteinExistence type="predicted"/>
<keyword evidence="3" id="KW-1133">Transmembrane helix</keyword>
<dbReference type="AlphaFoldDB" id="A0A975YNP5"/>
<dbReference type="EMBL" id="CP076643">
    <property type="protein sequence ID" value="QXO17745.1"/>
    <property type="molecule type" value="Genomic_DNA"/>
</dbReference>
<dbReference type="InterPro" id="IPR050469">
    <property type="entry name" value="Diguanylate_Cyclase"/>
</dbReference>
<dbReference type="NCBIfam" id="TIGR00254">
    <property type="entry name" value="GGDEF"/>
    <property type="match status" value="1"/>
</dbReference>
<gene>
    <name evidence="5" type="ORF">KNV97_20765</name>
</gene>
<evidence type="ECO:0000256" key="2">
    <source>
        <dbReference type="ARBA" id="ARBA00012528"/>
    </source>
</evidence>
<keyword evidence="3" id="KW-0472">Membrane</keyword>
<dbReference type="Pfam" id="PF00990">
    <property type="entry name" value="GGDEF"/>
    <property type="match status" value="1"/>
</dbReference>
<evidence type="ECO:0000259" key="4">
    <source>
        <dbReference type="PROSITE" id="PS50887"/>
    </source>
</evidence>
<dbReference type="CDD" id="cd01949">
    <property type="entry name" value="GGDEF"/>
    <property type="match status" value="1"/>
</dbReference>
<dbReference type="GO" id="GO:0052621">
    <property type="term" value="F:diguanylate cyclase activity"/>
    <property type="evidence" value="ECO:0007669"/>
    <property type="project" value="UniProtKB-EC"/>
</dbReference>
<evidence type="ECO:0000313" key="5">
    <source>
        <dbReference type="EMBL" id="QXO17745.1"/>
    </source>
</evidence>
<name>A0A975YNP5_9VIBR</name>
<organism evidence="5 6">
    <name type="scientific">Vibrio ostreae</name>
    <dbReference type="NCBI Taxonomy" id="2841925"/>
    <lineage>
        <taxon>Bacteria</taxon>
        <taxon>Pseudomonadati</taxon>
        <taxon>Pseudomonadota</taxon>
        <taxon>Gammaproteobacteria</taxon>
        <taxon>Vibrionales</taxon>
        <taxon>Vibrionaceae</taxon>
        <taxon>Vibrio</taxon>
    </lineage>
</organism>
<sequence>MALFNWYHASIKHKIGGLFVLLLTFLLFAIVYSGYKIKQIDHEMRELAYLDIPLSQIMRQLEFIELEQHQQFERSLLAGKSYDELKRHQQLAFQKHKMKSLLDKAVQLIEQNLSQNKVILMPAKHQQVLQEISRYAQQSAAFEQHLEMVAGRDVISAAERNRMETLADELEAAGTNIIGHLESVTRQDAYYTERHEKDFLLVSILLGVGALGLGLFLTVYIVQIILHRIRRIQGEIHTMTSTLDQGDGSSELDVAPIQTRDELAELEYEINIVMSRLSVEMTSRARVEKQLLALATQDKLTGAFNRHKWEEQIQLQLDLAERGGYDFGLVLLDVDYFKRVNDRYGHQVGDQLLQLLVAQLKQRIRSTDMLFRLGGEEFAIVLPMQNGDSSYQLAQNLRQLVEDLREEDLPEFTISAGVTSYIAQDSEASLFKRADMALYQAKAQGRNRVILLAHNE</sequence>
<accession>A0A975YNP5</accession>
<comment type="cofactor">
    <cofactor evidence="1">
        <name>Mg(2+)</name>
        <dbReference type="ChEBI" id="CHEBI:18420"/>
    </cofactor>
</comment>
<keyword evidence="3" id="KW-0812">Transmembrane</keyword>
<feature type="transmembrane region" description="Helical" evidence="3">
    <location>
        <begin position="15"/>
        <end position="35"/>
    </location>
</feature>
<dbReference type="EC" id="2.7.7.65" evidence="2"/>
<dbReference type="GO" id="GO:0043709">
    <property type="term" value="P:cell adhesion involved in single-species biofilm formation"/>
    <property type="evidence" value="ECO:0007669"/>
    <property type="project" value="TreeGrafter"/>
</dbReference>
<dbReference type="GO" id="GO:0005886">
    <property type="term" value="C:plasma membrane"/>
    <property type="evidence" value="ECO:0007669"/>
    <property type="project" value="TreeGrafter"/>
</dbReference>
<dbReference type="KEGG" id="vos:KNV97_20765"/>
<dbReference type="InterPro" id="IPR000160">
    <property type="entry name" value="GGDEF_dom"/>
</dbReference>
<dbReference type="GO" id="GO:1902201">
    <property type="term" value="P:negative regulation of bacterial-type flagellum-dependent cell motility"/>
    <property type="evidence" value="ECO:0007669"/>
    <property type="project" value="TreeGrafter"/>
</dbReference>
<evidence type="ECO:0000313" key="6">
    <source>
        <dbReference type="Proteomes" id="UP000694232"/>
    </source>
</evidence>
<reference evidence="5" key="1">
    <citation type="submission" date="2021-06" db="EMBL/GenBank/DDBJ databases">
        <title>Vibrio nov. sp., novel gut bacterium isolated from Yellow Sea oyster.</title>
        <authorList>
            <person name="Muhammad N."/>
            <person name="Nguyen T.H."/>
            <person name="Lee Y.-J."/>
            <person name="Ko J."/>
            <person name="Kim S.-G."/>
        </authorList>
    </citation>
    <scope>NUCLEOTIDE SEQUENCE</scope>
    <source>
        <strain evidence="5">OG9-811</strain>
    </source>
</reference>
<protein>
    <recommendedName>
        <fullName evidence="2">diguanylate cyclase</fullName>
        <ecNumber evidence="2">2.7.7.65</ecNumber>
    </recommendedName>
</protein>
<dbReference type="RefSeq" id="WP_218562680.1">
    <property type="nucleotide sequence ID" value="NZ_CP076643.1"/>
</dbReference>
<evidence type="ECO:0000256" key="1">
    <source>
        <dbReference type="ARBA" id="ARBA00001946"/>
    </source>
</evidence>
<dbReference type="SMART" id="SM00267">
    <property type="entry name" value="GGDEF"/>
    <property type="match status" value="1"/>
</dbReference>
<dbReference type="Proteomes" id="UP000694232">
    <property type="component" value="Chromosome 1"/>
</dbReference>